<feature type="region of interest" description="Disordered" evidence="1">
    <location>
        <begin position="41"/>
        <end position="94"/>
    </location>
</feature>
<dbReference type="Proteomes" id="UP000075683">
    <property type="component" value="Unassembled WGS sequence"/>
</dbReference>
<feature type="compositionally biased region" description="Basic and acidic residues" evidence="1">
    <location>
        <begin position="1"/>
        <end position="21"/>
    </location>
</feature>
<sequence length="94" mass="10543">MHRSTVEKAGERRKGFRERKAGKALGKQLPVRIEKERFFKPYPGPLALPASPVATGNGNIRPPDSRRDRPGRRLPAGVSRKKRGEWKATESLSI</sequence>
<protein>
    <submittedName>
        <fullName evidence="2">Uncharacterized protein</fullName>
    </submittedName>
</protein>
<evidence type="ECO:0000313" key="3">
    <source>
        <dbReference type="Proteomes" id="UP000075683"/>
    </source>
</evidence>
<organism evidence="2 3">
    <name type="scientific">Caldibacillus debilis</name>
    <dbReference type="NCBI Taxonomy" id="301148"/>
    <lineage>
        <taxon>Bacteria</taxon>
        <taxon>Bacillati</taxon>
        <taxon>Bacillota</taxon>
        <taxon>Bacilli</taxon>
        <taxon>Bacillales</taxon>
        <taxon>Bacillaceae</taxon>
        <taxon>Caldibacillus</taxon>
    </lineage>
</organism>
<evidence type="ECO:0000256" key="1">
    <source>
        <dbReference type="SAM" id="MobiDB-lite"/>
    </source>
</evidence>
<accession>A0A150LLU7</accession>
<evidence type="ECO:0000313" key="2">
    <source>
        <dbReference type="EMBL" id="KYD13234.1"/>
    </source>
</evidence>
<dbReference type="STRING" id="301148.B4135_2981"/>
<gene>
    <name evidence="2" type="ORF">B4135_2981</name>
</gene>
<comment type="caution">
    <text evidence="2">The sequence shown here is derived from an EMBL/GenBank/DDBJ whole genome shotgun (WGS) entry which is preliminary data.</text>
</comment>
<feature type="region of interest" description="Disordered" evidence="1">
    <location>
        <begin position="1"/>
        <end position="23"/>
    </location>
</feature>
<dbReference type="EMBL" id="LQYT01000083">
    <property type="protein sequence ID" value="KYD13234.1"/>
    <property type="molecule type" value="Genomic_DNA"/>
</dbReference>
<proteinExistence type="predicted"/>
<reference evidence="2 3" key="1">
    <citation type="submission" date="2016-01" db="EMBL/GenBank/DDBJ databases">
        <title>Draft Genome Sequences of Seven Thermophilic Sporeformers Isolated from Foods.</title>
        <authorList>
            <person name="Berendsen E.M."/>
            <person name="Wells-Bennik M.H."/>
            <person name="Krawcyk A.O."/>
            <person name="De Jong A."/>
            <person name="Holsappel S."/>
            <person name="Eijlander R.T."/>
            <person name="Kuipers O.P."/>
        </authorList>
    </citation>
    <scope>NUCLEOTIDE SEQUENCE [LARGE SCALE GENOMIC DNA]</scope>
    <source>
        <strain evidence="2 3">B4135</strain>
    </source>
</reference>
<dbReference type="AlphaFoldDB" id="A0A150LLU7"/>
<name>A0A150LLU7_9BACI</name>